<dbReference type="InterPro" id="IPR046966">
    <property type="entry name" value="Glucoamylase_active_site"/>
</dbReference>
<comment type="caution">
    <text evidence="6">The sequence shown here is derived from an EMBL/GenBank/DDBJ whole genome shotgun (WGS) entry which is preliminary data.</text>
</comment>
<dbReference type="Proteomes" id="UP000556026">
    <property type="component" value="Unassembled WGS sequence"/>
</dbReference>
<dbReference type="RefSeq" id="WP_183352749.1">
    <property type="nucleotide sequence ID" value="NZ_BLXX01000001.1"/>
</dbReference>
<keyword evidence="3" id="KW-0326">Glycosidase</keyword>
<dbReference type="CDD" id="cd07430">
    <property type="entry name" value="GH15_N"/>
    <property type="match status" value="1"/>
</dbReference>
<dbReference type="Gene3D" id="2.70.98.10">
    <property type="match status" value="1"/>
</dbReference>
<dbReference type="PROSITE" id="PS00820">
    <property type="entry name" value="GLUCOAMYLASE"/>
    <property type="match status" value="1"/>
</dbReference>
<evidence type="ECO:0000256" key="3">
    <source>
        <dbReference type="ARBA" id="ARBA00023295"/>
    </source>
</evidence>
<dbReference type="SUPFAM" id="SSF74650">
    <property type="entry name" value="Galactose mutarotase-like"/>
    <property type="match status" value="1"/>
</dbReference>
<organism evidence="6 7">
    <name type="scientific">Geomonas silvestris</name>
    <dbReference type="NCBI Taxonomy" id="2740184"/>
    <lineage>
        <taxon>Bacteria</taxon>
        <taxon>Pseudomonadati</taxon>
        <taxon>Thermodesulfobacteriota</taxon>
        <taxon>Desulfuromonadia</taxon>
        <taxon>Geobacterales</taxon>
        <taxon>Geobacteraceae</taxon>
        <taxon>Geomonas</taxon>
    </lineage>
</organism>
<dbReference type="Pfam" id="PF00723">
    <property type="entry name" value="Glyco_hydro_15"/>
    <property type="match status" value="2"/>
</dbReference>
<evidence type="ECO:0000259" key="5">
    <source>
        <dbReference type="Pfam" id="PF09137"/>
    </source>
</evidence>
<dbReference type="InterPro" id="IPR006425">
    <property type="entry name" value="Glucoamylase_bac"/>
</dbReference>
<dbReference type="InterPro" id="IPR012341">
    <property type="entry name" value="6hp_glycosidase-like_sf"/>
</dbReference>
<dbReference type="GO" id="GO:0030246">
    <property type="term" value="F:carbohydrate binding"/>
    <property type="evidence" value="ECO:0007669"/>
    <property type="project" value="InterPro"/>
</dbReference>
<reference evidence="7" key="1">
    <citation type="submission" date="2020-06" db="EMBL/GenBank/DDBJ databases">
        <title>Draft genomic sequence of Geomonas sp. Red330.</title>
        <authorList>
            <person name="Itoh H."/>
            <person name="Zhenxing X."/>
            <person name="Ushijima N."/>
            <person name="Masuda Y."/>
            <person name="Shiratori Y."/>
            <person name="Senoo K."/>
        </authorList>
    </citation>
    <scope>NUCLEOTIDE SEQUENCE [LARGE SCALE GENOMIC DNA]</scope>
    <source>
        <strain evidence="7">Red330</strain>
    </source>
</reference>
<evidence type="ECO:0000259" key="4">
    <source>
        <dbReference type="Pfam" id="PF00723"/>
    </source>
</evidence>
<dbReference type="SUPFAM" id="SSF48208">
    <property type="entry name" value="Six-hairpin glycosidases"/>
    <property type="match status" value="1"/>
</dbReference>
<protein>
    <submittedName>
        <fullName evidence="6">Glucan 1,4-alpha-glucosidase</fullName>
    </submittedName>
</protein>
<dbReference type="GO" id="GO:0016757">
    <property type="term" value="F:glycosyltransferase activity"/>
    <property type="evidence" value="ECO:0007669"/>
    <property type="project" value="UniProtKB-ARBA"/>
</dbReference>
<name>A0A6V8MD45_9BACT</name>
<gene>
    <name evidence="6" type="ORF">GMST_02170</name>
</gene>
<keyword evidence="2" id="KW-0378">Hydrolase</keyword>
<dbReference type="InterPro" id="IPR011613">
    <property type="entry name" value="GH15-like"/>
</dbReference>
<evidence type="ECO:0000256" key="2">
    <source>
        <dbReference type="ARBA" id="ARBA00022801"/>
    </source>
</evidence>
<dbReference type="NCBIfam" id="TIGR01535">
    <property type="entry name" value="glucan_glucosid"/>
    <property type="match status" value="1"/>
</dbReference>
<evidence type="ECO:0000313" key="6">
    <source>
        <dbReference type="EMBL" id="GFO57892.1"/>
    </source>
</evidence>
<dbReference type="GO" id="GO:0005975">
    <property type="term" value="P:carbohydrate metabolic process"/>
    <property type="evidence" value="ECO:0007669"/>
    <property type="project" value="InterPro"/>
</dbReference>
<comment type="similarity">
    <text evidence="1">Belongs to the glycosyl hydrolase 15 family.</text>
</comment>
<dbReference type="InterPro" id="IPR014718">
    <property type="entry name" value="GH-type_carb-bd"/>
</dbReference>
<dbReference type="PANTHER" id="PTHR31616:SF0">
    <property type="entry name" value="GLUCAN 1,4-ALPHA-GLUCOSIDASE"/>
    <property type="match status" value="1"/>
</dbReference>
<proteinExistence type="inferred from homology"/>
<evidence type="ECO:0000313" key="7">
    <source>
        <dbReference type="Proteomes" id="UP000556026"/>
    </source>
</evidence>
<dbReference type="GO" id="GO:0004553">
    <property type="term" value="F:hydrolase activity, hydrolyzing O-glycosyl compounds"/>
    <property type="evidence" value="ECO:0007669"/>
    <property type="project" value="UniProtKB-ARBA"/>
</dbReference>
<dbReference type="AlphaFoldDB" id="A0A6V8MD45"/>
<dbReference type="InterPro" id="IPR008928">
    <property type="entry name" value="6-hairpin_glycosidase_sf"/>
</dbReference>
<evidence type="ECO:0000256" key="1">
    <source>
        <dbReference type="ARBA" id="ARBA00006188"/>
    </source>
</evidence>
<feature type="domain" description="Glucodextranase N-terminal" evidence="5">
    <location>
        <begin position="8"/>
        <end position="272"/>
    </location>
</feature>
<dbReference type="Gene3D" id="1.50.10.10">
    <property type="match status" value="1"/>
</dbReference>
<keyword evidence="7" id="KW-1185">Reference proteome</keyword>
<dbReference type="InterPro" id="IPR011013">
    <property type="entry name" value="Gal_mutarotase_sf_dom"/>
</dbReference>
<dbReference type="EMBL" id="BLXX01000001">
    <property type="protein sequence ID" value="GFO57892.1"/>
    <property type="molecule type" value="Genomic_DNA"/>
</dbReference>
<sequence length="804" mass="87882">MGEQGQAAPGWPGVAARWTSSAKSGVGTALSGASPLWFTVGHGIVNEVYYPRIDRACLRDLGLLVTDGAQFRSEEKRDTVAELSWLAPGVPAFRVVTRCKQGRYLVEKELLSDPRRPVLLQQIRFQALDGALQRYRLFVLLAPHLGNRGGGNNARVGEYKGVELLCAERDGSALALACSVPWLARSVGYVGSSDGWQDLMQHGSLFWYYGCADNGNVALCAEVDLAASQGSFLLALGFGEGAAEAGQRARAALCQGFPAARDEYLRRWSGWQQGLLPLDEVKDAPLPALYRTSAALLRSHEAGHFPGGIIASLSIPWGESRGDNDLGGYHLAWPRDLVQAAGGFLALGAKEEAVRALGFLEATQEADGHWVQNLWLDGTPGQSGIQLDETALPVLLVDLARREGALNAGSLERFWPMVRKAVGYLVRVGPVSPQDRWEEDPGYSPFTVAAQVAALLAGAELAEACGEAGVARYLRETADVWNDSLERWMYLTDSDWCREYDLPGYYVRVAVRDPAVESERAPELVPLRNRPPAEAALPVAHLVSPDALALVRFGLRAPDDPRIASTLRLVDALLKLEMDQGPVWYRYNGDGYGEHEDGAPFDGTGRGRPWPLLTGERAHYELAAGRPDEASRLRRTLEALASPGGLLPEQVWDGQDLPGRDLHFGGPTGSAQPLVWAHAEYLKLVRSLSDGRVFDLPPQPVKRYLKDRVRAPRRTWRFNHKLRSMKAGLDLRIETLAPALIYWSCDGWETVSHAASRATGLGLEVTDLETAGLSAGKRVIFTFYWPDAGTWEGTDFLVRLEEAG</sequence>
<feature type="domain" description="GH15-like" evidence="4">
    <location>
        <begin position="377"/>
        <end position="685"/>
    </location>
</feature>
<accession>A0A6V8MD45</accession>
<dbReference type="PANTHER" id="PTHR31616">
    <property type="entry name" value="TREHALASE"/>
    <property type="match status" value="1"/>
</dbReference>
<dbReference type="InterPro" id="IPR015220">
    <property type="entry name" value="Glucodextranase_N"/>
</dbReference>
<dbReference type="Pfam" id="PF09137">
    <property type="entry name" value="Glucodextran_N"/>
    <property type="match status" value="1"/>
</dbReference>
<feature type="domain" description="GH15-like" evidence="4">
    <location>
        <begin position="298"/>
        <end position="363"/>
    </location>
</feature>